<reference evidence="4" key="2">
    <citation type="submission" date="2016-01" db="EMBL/GenBank/DDBJ databases">
        <authorList>
            <person name="Poehlein A."/>
            <person name="Schlien K."/>
            <person name="Gottschalk G."/>
            <person name="Buckel W."/>
            <person name="Daniel R."/>
        </authorList>
    </citation>
    <scope>NUCLEOTIDE SEQUENCE [LARGE SCALE GENOMIC DNA]</scope>
    <source>
        <strain evidence="4">X2</strain>
    </source>
</reference>
<reference evidence="3" key="4">
    <citation type="submission" date="2016-11" db="EMBL/GenBank/DDBJ databases">
        <authorList>
            <person name="Varghese N."/>
            <person name="Submissions S."/>
        </authorList>
    </citation>
    <scope>NUCLEOTIDE SEQUENCE</scope>
    <source>
        <strain evidence="3">DSM 1682</strain>
    </source>
</reference>
<evidence type="ECO:0000313" key="2">
    <source>
        <dbReference type="EMBL" id="AMJ40448.1"/>
    </source>
</evidence>
<feature type="transmembrane region" description="Helical" evidence="1">
    <location>
        <begin position="97"/>
        <end position="119"/>
    </location>
</feature>
<feature type="transmembrane region" description="Helical" evidence="1">
    <location>
        <begin position="36"/>
        <end position="54"/>
    </location>
</feature>
<dbReference type="EMBL" id="CP014223">
    <property type="protein sequence ID" value="AMJ40448.1"/>
    <property type="molecule type" value="Genomic_DNA"/>
</dbReference>
<dbReference type="Proteomes" id="UP000068026">
    <property type="component" value="Chromosome"/>
</dbReference>
<keyword evidence="1" id="KW-1133">Transmembrane helix</keyword>
<feature type="transmembrane region" description="Helical" evidence="1">
    <location>
        <begin position="66"/>
        <end position="91"/>
    </location>
</feature>
<gene>
    <name evidence="2" type="ORF">CPRO_08480</name>
    <name evidence="3" type="ORF">SAMN02745151_00635</name>
</gene>
<organism evidence="3 5">
    <name type="scientific">Anaerotignum propionicum DSM 1682</name>
    <dbReference type="NCBI Taxonomy" id="991789"/>
    <lineage>
        <taxon>Bacteria</taxon>
        <taxon>Bacillati</taxon>
        <taxon>Bacillota</taxon>
        <taxon>Clostridia</taxon>
        <taxon>Lachnospirales</taxon>
        <taxon>Anaerotignaceae</taxon>
        <taxon>Anaerotignum</taxon>
    </lineage>
</organism>
<dbReference type="Proteomes" id="UP000184204">
    <property type="component" value="Unassembled WGS sequence"/>
</dbReference>
<accession>A0A120MK80</accession>
<dbReference type="RefSeq" id="WP_066048133.1">
    <property type="nucleotide sequence ID" value="NZ_CP014223.1"/>
</dbReference>
<dbReference type="EMBL" id="FQUA01000002">
    <property type="protein sequence ID" value="SHE41817.1"/>
    <property type="molecule type" value="Genomic_DNA"/>
</dbReference>
<keyword evidence="1" id="KW-0812">Transmembrane</keyword>
<dbReference type="KEGG" id="cpro:CPRO_08480"/>
<dbReference type="AlphaFoldDB" id="A0A120MK80"/>
<keyword evidence="4" id="KW-1185">Reference proteome</keyword>
<evidence type="ECO:0000313" key="4">
    <source>
        <dbReference type="Proteomes" id="UP000068026"/>
    </source>
</evidence>
<sequence length="234" mass="26501">MNRYSKALLISGIITVVISVIVLLLCIYDWSGLTPLAAVFIIWAQIVFFGGLIFQQKIRTQTEQLVLQASFIPLLTIYSFICGVLSVLFLIRFKSEWKYFVSIQLILAGIISTLLIALYSASKAIRVTNQNTMHDIIQINSYISRINTLAVTAGEEEGYGFDLKTISEALRFTDISAMVPVDEEIDHIISELELEFEKETIFRSTKLIQERCTKLAKLIEKRKIQSKAIKEGII</sequence>
<dbReference type="OrthoDB" id="9827571at2"/>
<reference evidence="2 4" key="1">
    <citation type="journal article" date="2016" name="Genome Announc.">
        <title>Complete Genome Sequence of the Amino Acid-Fermenting Clostridium propionicum X2 (DSM 1682).</title>
        <authorList>
            <person name="Poehlein A."/>
            <person name="Schlien K."/>
            <person name="Chowdhury N.P."/>
            <person name="Gottschalk G."/>
            <person name="Buckel W."/>
            <person name="Daniel R."/>
        </authorList>
    </citation>
    <scope>NUCLEOTIDE SEQUENCE [LARGE SCALE GENOMIC DNA]</scope>
    <source>
        <strain evidence="2 4">X2</strain>
    </source>
</reference>
<evidence type="ECO:0000313" key="5">
    <source>
        <dbReference type="Proteomes" id="UP000184204"/>
    </source>
</evidence>
<reference evidence="5" key="3">
    <citation type="submission" date="2016-11" db="EMBL/GenBank/DDBJ databases">
        <authorList>
            <person name="Jaros S."/>
            <person name="Januszkiewicz K."/>
            <person name="Wedrychowicz H."/>
        </authorList>
    </citation>
    <scope>NUCLEOTIDE SEQUENCE [LARGE SCALE GENOMIC DNA]</scope>
    <source>
        <strain evidence="5">DSM 1682</strain>
    </source>
</reference>
<evidence type="ECO:0000313" key="3">
    <source>
        <dbReference type="EMBL" id="SHE41817.1"/>
    </source>
</evidence>
<evidence type="ECO:0000256" key="1">
    <source>
        <dbReference type="SAM" id="Phobius"/>
    </source>
</evidence>
<feature type="transmembrane region" description="Helical" evidence="1">
    <location>
        <begin position="7"/>
        <end position="30"/>
    </location>
</feature>
<keyword evidence="1" id="KW-0472">Membrane</keyword>
<name>A0A120MK80_ANAPI</name>
<proteinExistence type="predicted"/>
<protein>
    <submittedName>
        <fullName evidence="3">Uncharacterized protein</fullName>
    </submittedName>
</protein>